<keyword evidence="6 10" id="KW-0560">Oxidoreductase</keyword>
<comment type="subcellular location">
    <subcellularLocation>
        <location evidence="1">Membrane</location>
        <topology evidence="1">Single-pass membrane protein</topology>
    </subcellularLocation>
</comment>
<keyword evidence="3 11" id="KW-0812">Transmembrane</keyword>
<evidence type="ECO:0000256" key="9">
    <source>
        <dbReference type="PIRSR" id="PIRSR602401-1"/>
    </source>
</evidence>
<evidence type="ECO:0000256" key="2">
    <source>
        <dbReference type="ARBA" id="ARBA00022617"/>
    </source>
</evidence>
<dbReference type="GO" id="GO:0020037">
    <property type="term" value="F:heme binding"/>
    <property type="evidence" value="ECO:0007669"/>
    <property type="project" value="InterPro"/>
</dbReference>
<dbReference type="GO" id="GO:0016020">
    <property type="term" value="C:membrane"/>
    <property type="evidence" value="ECO:0007669"/>
    <property type="project" value="UniProtKB-SubCell"/>
</dbReference>
<dbReference type="Proteomes" id="UP000032304">
    <property type="component" value="Chromosome 13"/>
</dbReference>
<keyword evidence="7 9" id="KW-0408">Iron</keyword>
<evidence type="ECO:0000256" key="6">
    <source>
        <dbReference type="ARBA" id="ARBA00023002"/>
    </source>
</evidence>
<dbReference type="PROSITE" id="PS00086">
    <property type="entry name" value="CYTOCHROME_P450"/>
    <property type="match status" value="1"/>
</dbReference>
<dbReference type="Pfam" id="PF00067">
    <property type="entry name" value="p450"/>
    <property type="match status" value="1"/>
</dbReference>
<keyword evidence="13" id="KW-1185">Reference proteome</keyword>
<dbReference type="GO" id="GO:0004497">
    <property type="term" value="F:monooxygenase activity"/>
    <property type="evidence" value="ECO:0007669"/>
    <property type="project" value="UniProtKB-KW"/>
</dbReference>
<accession>A0A0D2TUE9</accession>
<dbReference type="CDD" id="cd11072">
    <property type="entry name" value="CYP71-like"/>
    <property type="match status" value="1"/>
</dbReference>
<dbReference type="InterPro" id="IPR053062">
    <property type="entry name" value="CYP450_84A"/>
</dbReference>
<reference evidence="12 13" key="1">
    <citation type="journal article" date="2012" name="Nature">
        <title>Repeated polyploidization of Gossypium genomes and the evolution of spinnable cotton fibres.</title>
        <authorList>
            <person name="Paterson A.H."/>
            <person name="Wendel J.F."/>
            <person name="Gundlach H."/>
            <person name="Guo H."/>
            <person name="Jenkins J."/>
            <person name="Jin D."/>
            <person name="Llewellyn D."/>
            <person name="Showmaker K.C."/>
            <person name="Shu S."/>
            <person name="Udall J."/>
            <person name="Yoo M.J."/>
            <person name="Byers R."/>
            <person name="Chen W."/>
            <person name="Doron-Faigenboim A."/>
            <person name="Duke M.V."/>
            <person name="Gong L."/>
            <person name="Grimwood J."/>
            <person name="Grover C."/>
            <person name="Grupp K."/>
            <person name="Hu G."/>
            <person name="Lee T.H."/>
            <person name="Li J."/>
            <person name="Lin L."/>
            <person name="Liu T."/>
            <person name="Marler B.S."/>
            <person name="Page J.T."/>
            <person name="Roberts A.W."/>
            <person name="Romanel E."/>
            <person name="Sanders W.S."/>
            <person name="Szadkowski E."/>
            <person name="Tan X."/>
            <person name="Tang H."/>
            <person name="Xu C."/>
            <person name="Wang J."/>
            <person name="Wang Z."/>
            <person name="Zhang D."/>
            <person name="Zhang L."/>
            <person name="Ashrafi H."/>
            <person name="Bedon F."/>
            <person name="Bowers J.E."/>
            <person name="Brubaker C.L."/>
            <person name="Chee P.W."/>
            <person name="Das S."/>
            <person name="Gingle A.R."/>
            <person name="Haigler C.H."/>
            <person name="Harker D."/>
            <person name="Hoffmann L.V."/>
            <person name="Hovav R."/>
            <person name="Jones D.C."/>
            <person name="Lemke C."/>
            <person name="Mansoor S."/>
            <person name="ur Rahman M."/>
            <person name="Rainville L.N."/>
            <person name="Rambani A."/>
            <person name="Reddy U.K."/>
            <person name="Rong J.K."/>
            <person name="Saranga Y."/>
            <person name="Scheffler B.E."/>
            <person name="Scheffler J.A."/>
            <person name="Stelly D.M."/>
            <person name="Triplett B.A."/>
            <person name="Van Deynze A."/>
            <person name="Vaslin M.F."/>
            <person name="Waghmare V.N."/>
            <person name="Walford S.A."/>
            <person name="Wright R.J."/>
            <person name="Zaki E.A."/>
            <person name="Zhang T."/>
            <person name="Dennis E.S."/>
            <person name="Mayer K.F."/>
            <person name="Peterson D.G."/>
            <person name="Rokhsar D.S."/>
            <person name="Wang X."/>
            <person name="Schmutz J."/>
        </authorList>
    </citation>
    <scope>NUCLEOTIDE SEQUENCE [LARGE SCALE GENOMIC DNA]</scope>
</reference>
<sequence length="544" mass="61024">MNNLMDSLQTLLSPQSLPIFFLVSALLVSFVFMFGLPRNIPYPPGPKGYPIIGNMMMMDQLTHRGLAHLSRQYGHAGLLHLTMGKLHIVAVSTPEMAREVLLTQDSIYSNRPANDAIVYLTYDRADMAFANYGPFWRQMRKICVMKVFSRKRAESWASVREEVGSTVRTVMKSLGSPLNVGELVFALTRNITYRAAFGSFSRDGQEELVKILQEFSKLFGAFNIADFFPWMGWIHGGEFQKRLVKARASLDGFIDHIIDEHLVTRERRKAGDDAAAKYDDDMVDELMAFYSENVFKGDYNESSSSSIQLTKDNIKAIIMDVMFGGTETVASAIEWAMAELMSSPADLKKVQQELSDVVGLERVVHESDLEKLTYLKCAIKETLRLHPPIPLLLHETAVDSVLGGYRVPGKSRIMINAWAIGRDPSSWKDPDVFKPSRFLDEGAPDFKGSNFEFIPFGSGRRSCPGMQLGLYGLELSVAHLLHCFNWELPNGMKATELDMSDSFGLTAPRATRLVAVPSYRLSCPFPPEWKMNGIEKAELESKAN</sequence>
<dbReference type="SUPFAM" id="SSF48264">
    <property type="entry name" value="Cytochrome P450"/>
    <property type="match status" value="1"/>
</dbReference>
<dbReference type="Gramene" id="KJB79068">
    <property type="protein sequence ID" value="KJB79068"/>
    <property type="gene ID" value="B456_013G032800"/>
</dbReference>
<dbReference type="STRING" id="29730.A0A0D2TUE9"/>
<keyword evidence="2 9" id="KW-0349">Heme</keyword>
<protein>
    <submittedName>
        <fullName evidence="12">Uncharacterized protein</fullName>
    </submittedName>
</protein>
<dbReference type="InterPro" id="IPR036396">
    <property type="entry name" value="Cyt_P450_sf"/>
</dbReference>
<dbReference type="InterPro" id="IPR017972">
    <property type="entry name" value="Cyt_P450_CS"/>
</dbReference>
<comment type="cofactor">
    <cofactor evidence="9">
        <name>heme</name>
        <dbReference type="ChEBI" id="CHEBI:30413"/>
    </cofactor>
</comment>
<dbReference type="PANTHER" id="PTHR47945:SF6">
    <property type="entry name" value="FERULATE 5-HYDROXYLASE"/>
    <property type="match status" value="1"/>
</dbReference>
<dbReference type="InterPro" id="IPR002401">
    <property type="entry name" value="Cyt_P450_E_grp-I"/>
</dbReference>
<evidence type="ECO:0000256" key="8">
    <source>
        <dbReference type="ARBA" id="ARBA00023136"/>
    </source>
</evidence>
<dbReference type="OMA" id="RDSRVMI"/>
<organism evidence="12 13">
    <name type="scientific">Gossypium raimondii</name>
    <name type="common">Peruvian cotton</name>
    <name type="synonym">Gossypium klotzschianum subsp. raimondii</name>
    <dbReference type="NCBI Taxonomy" id="29730"/>
    <lineage>
        <taxon>Eukaryota</taxon>
        <taxon>Viridiplantae</taxon>
        <taxon>Streptophyta</taxon>
        <taxon>Embryophyta</taxon>
        <taxon>Tracheophyta</taxon>
        <taxon>Spermatophyta</taxon>
        <taxon>Magnoliopsida</taxon>
        <taxon>eudicotyledons</taxon>
        <taxon>Gunneridae</taxon>
        <taxon>Pentapetalae</taxon>
        <taxon>rosids</taxon>
        <taxon>malvids</taxon>
        <taxon>Malvales</taxon>
        <taxon>Malvaceae</taxon>
        <taxon>Malvoideae</taxon>
        <taxon>Gossypium</taxon>
    </lineage>
</organism>
<evidence type="ECO:0000256" key="5">
    <source>
        <dbReference type="ARBA" id="ARBA00022989"/>
    </source>
</evidence>
<dbReference type="eggNOG" id="KOG0156">
    <property type="taxonomic scope" value="Eukaryota"/>
</dbReference>
<dbReference type="Gene3D" id="1.10.630.10">
    <property type="entry name" value="Cytochrome P450"/>
    <property type="match status" value="1"/>
</dbReference>
<evidence type="ECO:0000256" key="1">
    <source>
        <dbReference type="ARBA" id="ARBA00004167"/>
    </source>
</evidence>
<dbReference type="FunFam" id="1.10.630.10:FF:000054">
    <property type="entry name" value="Cytochrome P450 84A1"/>
    <property type="match status" value="1"/>
</dbReference>
<gene>
    <name evidence="12" type="ORF">B456_013G032800</name>
</gene>
<dbReference type="PRINTS" id="PR00385">
    <property type="entry name" value="P450"/>
</dbReference>
<evidence type="ECO:0000256" key="10">
    <source>
        <dbReference type="RuleBase" id="RU000461"/>
    </source>
</evidence>
<dbReference type="PRINTS" id="PR00463">
    <property type="entry name" value="EP450I"/>
</dbReference>
<dbReference type="PANTHER" id="PTHR47945">
    <property type="entry name" value="CYTOCHROME P450 84A1-RELATED"/>
    <property type="match status" value="1"/>
</dbReference>
<evidence type="ECO:0000313" key="13">
    <source>
        <dbReference type="Proteomes" id="UP000032304"/>
    </source>
</evidence>
<comment type="similarity">
    <text evidence="10">Belongs to the cytochrome P450 family.</text>
</comment>
<dbReference type="OrthoDB" id="2789670at2759"/>
<evidence type="ECO:0000313" key="12">
    <source>
        <dbReference type="EMBL" id="KJB79068.1"/>
    </source>
</evidence>
<feature type="binding site" description="axial binding residue" evidence="9">
    <location>
        <position position="463"/>
    </location>
    <ligand>
        <name>heme</name>
        <dbReference type="ChEBI" id="CHEBI:30413"/>
    </ligand>
    <ligandPart>
        <name>Fe</name>
        <dbReference type="ChEBI" id="CHEBI:18248"/>
    </ligandPart>
</feature>
<evidence type="ECO:0000256" key="4">
    <source>
        <dbReference type="ARBA" id="ARBA00022723"/>
    </source>
</evidence>
<keyword evidence="5 11" id="KW-1133">Transmembrane helix</keyword>
<proteinExistence type="inferred from homology"/>
<evidence type="ECO:0000256" key="3">
    <source>
        <dbReference type="ARBA" id="ARBA00022692"/>
    </source>
</evidence>
<dbReference type="KEGG" id="gra:105783006"/>
<evidence type="ECO:0000256" key="11">
    <source>
        <dbReference type="SAM" id="Phobius"/>
    </source>
</evidence>
<dbReference type="GO" id="GO:0016705">
    <property type="term" value="F:oxidoreductase activity, acting on paired donors, with incorporation or reduction of molecular oxygen"/>
    <property type="evidence" value="ECO:0007669"/>
    <property type="project" value="InterPro"/>
</dbReference>
<dbReference type="AlphaFoldDB" id="A0A0D2TUE9"/>
<keyword evidence="4 9" id="KW-0479">Metal-binding</keyword>
<keyword evidence="8 11" id="KW-0472">Membrane</keyword>
<dbReference type="GO" id="GO:0005506">
    <property type="term" value="F:iron ion binding"/>
    <property type="evidence" value="ECO:0007669"/>
    <property type="project" value="InterPro"/>
</dbReference>
<dbReference type="EMBL" id="CM001752">
    <property type="protein sequence ID" value="KJB79068.1"/>
    <property type="molecule type" value="Genomic_DNA"/>
</dbReference>
<name>A0A0D2TUE9_GOSRA</name>
<dbReference type="InterPro" id="IPR001128">
    <property type="entry name" value="Cyt_P450"/>
</dbReference>
<feature type="transmembrane region" description="Helical" evidence="11">
    <location>
        <begin position="16"/>
        <end position="36"/>
    </location>
</feature>
<evidence type="ECO:0000256" key="7">
    <source>
        <dbReference type="ARBA" id="ARBA00023004"/>
    </source>
</evidence>
<keyword evidence="10" id="KW-0503">Monooxygenase</keyword>